<dbReference type="EMBL" id="LR026991">
    <property type="protein sequence ID" value="VDB90488.1"/>
    <property type="molecule type" value="Genomic_DNA"/>
</dbReference>
<proteinExistence type="predicted"/>
<dbReference type="AlphaFoldDB" id="A0A9X9MJK7"/>
<evidence type="ECO:0000313" key="3">
    <source>
        <dbReference type="Proteomes" id="UP000324639"/>
    </source>
</evidence>
<keyword evidence="1" id="KW-0732">Signal</keyword>
<accession>A0A9X9MJK7</accession>
<gene>
    <name evidence="2" type="ORF">BGT96224V316_LOCUS6270</name>
</gene>
<reference evidence="2 3" key="1">
    <citation type="submission" date="2018-08" db="EMBL/GenBank/DDBJ databases">
        <authorList>
            <person name="Muller C M."/>
        </authorList>
    </citation>
    <scope>NUCLEOTIDE SEQUENCE [LARGE SCALE GENOMIC DNA]</scope>
</reference>
<feature type="chain" id="PRO_5040875430" evidence="1">
    <location>
        <begin position="25"/>
        <end position="88"/>
    </location>
</feature>
<dbReference type="Proteomes" id="UP000324639">
    <property type="component" value="Chromosome Bgt_-08"/>
</dbReference>
<evidence type="ECO:0000256" key="1">
    <source>
        <dbReference type="SAM" id="SignalP"/>
    </source>
</evidence>
<name>A0A9X9MJK7_BLUGR</name>
<sequence length="88" mass="9897">MKLFSTTSIVALAGLLQLLPTVYGDGYFLCKSGEMFDWTEISECKDLASPSYNDPSHPQVPAGHTYSTYFFSRYRKDDSVKKICISNN</sequence>
<keyword evidence="3" id="KW-1185">Reference proteome</keyword>
<protein>
    <submittedName>
        <fullName evidence="2">Bgt-55047</fullName>
    </submittedName>
</protein>
<feature type="signal peptide" evidence="1">
    <location>
        <begin position="1"/>
        <end position="24"/>
    </location>
</feature>
<evidence type="ECO:0000313" key="2">
    <source>
        <dbReference type="EMBL" id="VDB90488.1"/>
    </source>
</evidence>
<organism evidence="2 3">
    <name type="scientific">Blumeria graminis f. sp. tritici</name>
    <dbReference type="NCBI Taxonomy" id="62690"/>
    <lineage>
        <taxon>Eukaryota</taxon>
        <taxon>Fungi</taxon>
        <taxon>Dikarya</taxon>
        <taxon>Ascomycota</taxon>
        <taxon>Pezizomycotina</taxon>
        <taxon>Leotiomycetes</taxon>
        <taxon>Erysiphales</taxon>
        <taxon>Erysiphaceae</taxon>
        <taxon>Blumeria</taxon>
    </lineage>
</organism>